<dbReference type="Pfam" id="PF01297">
    <property type="entry name" value="ZnuA"/>
    <property type="match status" value="1"/>
</dbReference>
<name>A0A4Y4D097_ZOORA</name>
<evidence type="ECO:0000256" key="1">
    <source>
        <dbReference type="SAM" id="SignalP"/>
    </source>
</evidence>
<dbReference type="AlphaFoldDB" id="A0A4Y4D097"/>
<dbReference type="EMBL" id="BJNV01000068">
    <property type="protein sequence ID" value="GEC97164.1"/>
    <property type="molecule type" value="Genomic_DNA"/>
</dbReference>
<dbReference type="OrthoDB" id="9810636at2"/>
<dbReference type="SUPFAM" id="SSF53807">
    <property type="entry name" value="Helical backbone' metal receptor"/>
    <property type="match status" value="1"/>
</dbReference>
<keyword evidence="1" id="KW-0732">Signal</keyword>
<evidence type="ECO:0000313" key="3">
    <source>
        <dbReference type="Proteomes" id="UP000318422"/>
    </source>
</evidence>
<gene>
    <name evidence="2" type="primary">znuA</name>
    <name evidence="2" type="ORF">ZRA01_32370</name>
</gene>
<protein>
    <submittedName>
        <fullName evidence="2">Zinc ABC transporter substrate-binding protein</fullName>
    </submittedName>
</protein>
<reference evidence="2 3" key="1">
    <citation type="submission" date="2019-06" db="EMBL/GenBank/DDBJ databases">
        <title>Whole genome shotgun sequence of Zoogloea ramigera NBRC 15342.</title>
        <authorList>
            <person name="Hosoyama A."/>
            <person name="Uohara A."/>
            <person name="Ohji S."/>
            <person name="Ichikawa N."/>
        </authorList>
    </citation>
    <scope>NUCLEOTIDE SEQUENCE [LARGE SCALE GENOMIC DNA]</scope>
    <source>
        <strain evidence="2 3">NBRC 15342</strain>
    </source>
</reference>
<accession>A0A4Y4D097</accession>
<sequence length="302" mass="32194">MFRNLIWCLAALMLALAAMPASAALNVLASVPEWAALAKEVGGERVSASSATNALQDPHRVDAKPSLIARARGAQLVIATGAGLEVGWLPVVLRESGNAGIQPGQPGYLEAAGLVRLLEVPTRVDRADGDVHPGGNPHLQLDPRNIQKVADALAARLAQLDPAGAAVYKANHARFSERWKAAMARWEQAAAPLKGAPVWVQHRSFPYLADWLGLRELGALEPKPGVEPGSSHLAALLERQRAQPARMILRPAYTRATASEWLGERAQIPVVVLPFTVGGSTEAGDLFGLFDDTIRRLLAGIK</sequence>
<feature type="chain" id="PRO_5021378450" evidence="1">
    <location>
        <begin position="24"/>
        <end position="302"/>
    </location>
</feature>
<dbReference type="PANTHER" id="PTHR42953">
    <property type="entry name" value="HIGH-AFFINITY ZINC UPTAKE SYSTEM PROTEIN ZNUA-RELATED"/>
    <property type="match status" value="1"/>
</dbReference>
<comment type="caution">
    <text evidence="2">The sequence shown here is derived from an EMBL/GenBank/DDBJ whole genome shotgun (WGS) entry which is preliminary data.</text>
</comment>
<dbReference type="RefSeq" id="WP_141354216.1">
    <property type="nucleotide sequence ID" value="NZ_BJNV01000068.1"/>
</dbReference>
<proteinExistence type="predicted"/>
<keyword evidence="3" id="KW-1185">Reference proteome</keyword>
<organism evidence="2 3">
    <name type="scientific">Zoogloea ramigera</name>
    <dbReference type="NCBI Taxonomy" id="350"/>
    <lineage>
        <taxon>Bacteria</taxon>
        <taxon>Pseudomonadati</taxon>
        <taxon>Pseudomonadota</taxon>
        <taxon>Betaproteobacteria</taxon>
        <taxon>Rhodocyclales</taxon>
        <taxon>Zoogloeaceae</taxon>
        <taxon>Zoogloea</taxon>
    </lineage>
</organism>
<dbReference type="PANTHER" id="PTHR42953:SF2">
    <property type="entry name" value="ADHESION PROTEIN"/>
    <property type="match status" value="1"/>
</dbReference>
<dbReference type="Proteomes" id="UP000318422">
    <property type="component" value="Unassembled WGS sequence"/>
</dbReference>
<dbReference type="GO" id="GO:0030001">
    <property type="term" value="P:metal ion transport"/>
    <property type="evidence" value="ECO:0007669"/>
    <property type="project" value="InterPro"/>
</dbReference>
<dbReference type="InterPro" id="IPR050492">
    <property type="entry name" value="Bact_metal-bind_prot9"/>
</dbReference>
<dbReference type="Gene3D" id="3.40.50.1980">
    <property type="entry name" value="Nitrogenase molybdenum iron protein domain"/>
    <property type="match status" value="2"/>
</dbReference>
<evidence type="ECO:0000313" key="2">
    <source>
        <dbReference type="EMBL" id="GEC97164.1"/>
    </source>
</evidence>
<dbReference type="GO" id="GO:0046872">
    <property type="term" value="F:metal ion binding"/>
    <property type="evidence" value="ECO:0007669"/>
    <property type="project" value="InterPro"/>
</dbReference>
<feature type="signal peptide" evidence="1">
    <location>
        <begin position="1"/>
        <end position="23"/>
    </location>
</feature>
<dbReference type="InterPro" id="IPR006127">
    <property type="entry name" value="ZnuA-like"/>
</dbReference>